<name>A0AAD9GVP7_9STRA</name>
<proteinExistence type="predicted"/>
<gene>
    <name evidence="1" type="ORF">P3T76_002502</name>
</gene>
<organism evidence="1 2">
    <name type="scientific">Phytophthora citrophthora</name>
    <dbReference type="NCBI Taxonomy" id="4793"/>
    <lineage>
        <taxon>Eukaryota</taxon>
        <taxon>Sar</taxon>
        <taxon>Stramenopiles</taxon>
        <taxon>Oomycota</taxon>
        <taxon>Peronosporomycetes</taxon>
        <taxon>Peronosporales</taxon>
        <taxon>Peronosporaceae</taxon>
        <taxon>Phytophthora</taxon>
    </lineage>
</organism>
<protein>
    <submittedName>
        <fullName evidence="1">Uncharacterized protein</fullName>
    </submittedName>
</protein>
<dbReference type="AlphaFoldDB" id="A0AAD9GVP7"/>
<evidence type="ECO:0000313" key="2">
    <source>
        <dbReference type="Proteomes" id="UP001259832"/>
    </source>
</evidence>
<accession>A0AAD9GVP7</accession>
<comment type="caution">
    <text evidence="1">The sequence shown here is derived from an EMBL/GenBank/DDBJ whole genome shotgun (WGS) entry which is preliminary data.</text>
</comment>
<reference evidence="1" key="1">
    <citation type="submission" date="2023-08" db="EMBL/GenBank/DDBJ databases">
        <title>Reference Genome Resource for the Citrus Pathogen Phytophthora citrophthora.</title>
        <authorList>
            <person name="Moller H."/>
            <person name="Coetzee B."/>
            <person name="Rose L.J."/>
            <person name="Van Niekerk J.M."/>
        </authorList>
    </citation>
    <scope>NUCLEOTIDE SEQUENCE</scope>
    <source>
        <strain evidence="1">STE-U-9442</strain>
    </source>
</reference>
<keyword evidence="2" id="KW-1185">Reference proteome</keyword>
<sequence>MKTGTVCQSCAHTQLEKLPELSCRAVLSTQDLFRNINQALKLIVNLLKITYGGASIGDFC</sequence>
<dbReference type="EMBL" id="JASMQC010000004">
    <property type="protein sequence ID" value="KAK1945454.1"/>
    <property type="molecule type" value="Genomic_DNA"/>
</dbReference>
<evidence type="ECO:0000313" key="1">
    <source>
        <dbReference type="EMBL" id="KAK1945454.1"/>
    </source>
</evidence>
<dbReference type="Proteomes" id="UP001259832">
    <property type="component" value="Unassembled WGS sequence"/>
</dbReference>